<reference evidence="2 3" key="1">
    <citation type="submission" date="2020-03" db="EMBL/GenBank/DDBJ databases">
        <title>Dissostichus mawsoni Genome sequencing and assembly.</title>
        <authorList>
            <person name="Park H."/>
        </authorList>
    </citation>
    <scope>NUCLEOTIDE SEQUENCE [LARGE SCALE GENOMIC DNA]</scope>
    <source>
        <strain evidence="2">DM0001</strain>
        <tissue evidence="2">Muscle</tissue>
    </source>
</reference>
<gene>
    <name evidence="2" type="ORF">F7725_015673</name>
</gene>
<accession>A0A7J5YI53</accession>
<evidence type="ECO:0000256" key="1">
    <source>
        <dbReference type="SAM" id="MobiDB-lite"/>
    </source>
</evidence>
<keyword evidence="3" id="KW-1185">Reference proteome</keyword>
<dbReference type="Proteomes" id="UP000518266">
    <property type="component" value="Unassembled WGS sequence"/>
</dbReference>
<name>A0A7J5YI53_DISMA</name>
<protein>
    <submittedName>
        <fullName evidence="2">Uncharacterized protein</fullName>
    </submittedName>
</protein>
<evidence type="ECO:0000313" key="2">
    <source>
        <dbReference type="EMBL" id="KAF3849176.1"/>
    </source>
</evidence>
<comment type="caution">
    <text evidence="2">The sequence shown here is derived from an EMBL/GenBank/DDBJ whole genome shotgun (WGS) entry which is preliminary data.</text>
</comment>
<sequence>MVYVSDSPPKLGLFPSWNISTQFSSAASPGWKAAFGSPAAQFRKPREVLSVQPQPTRKARFHKVAVPSEADPYVVILGVIEVPDELHLRSTVERQQVCLVGLAVVQGVRPGDTLLLVVHKHLAPESDPGVGSALQDGPGHEGLVVAHVDAGQVPSLIPAGRLSRVPDEAVIPVTGVIVPPAGHQVVSGVHPKTSKRRPACPLNSSRRTRMY</sequence>
<feature type="region of interest" description="Disordered" evidence="1">
    <location>
        <begin position="187"/>
        <end position="211"/>
    </location>
</feature>
<dbReference type="EMBL" id="JAAKFY010000012">
    <property type="protein sequence ID" value="KAF3849176.1"/>
    <property type="molecule type" value="Genomic_DNA"/>
</dbReference>
<proteinExistence type="predicted"/>
<organism evidence="2 3">
    <name type="scientific">Dissostichus mawsoni</name>
    <name type="common">Antarctic cod</name>
    <dbReference type="NCBI Taxonomy" id="36200"/>
    <lineage>
        <taxon>Eukaryota</taxon>
        <taxon>Metazoa</taxon>
        <taxon>Chordata</taxon>
        <taxon>Craniata</taxon>
        <taxon>Vertebrata</taxon>
        <taxon>Euteleostomi</taxon>
        <taxon>Actinopterygii</taxon>
        <taxon>Neopterygii</taxon>
        <taxon>Teleostei</taxon>
        <taxon>Neoteleostei</taxon>
        <taxon>Acanthomorphata</taxon>
        <taxon>Eupercaria</taxon>
        <taxon>Perciformes</taxon>
        <taxon>Notothenioidei</taxon>
        <taxon>Nototheniidae</taxon>
        <taxon>Dissostichus</taxon>
    </lineage>
</organism>
<evidence type="ECO:0000313" key="3">
    <source>
        <dbReference type="Proteomes" id="UP000518266"/>
    </source>
</evidence>
<dbReference type="AlphaFoldDB" id="A0A7J5YI53"/>